<dbReference type="Pfam" id="PF05199">
    <property type="entry name" value="GMC_oxred_C"/>
    <property type="match status" value="1"/>
</dbReference>
<dbReference type="PANTHER" id="PTHR45968:SF2">
    <property type="entry name" value="(R)-MANDELONITRILE LYASE-LIKE"/>
    <property type="match status" value="1"/>
</dbReference>
<sequence>MDTWACISARVADSADLANAVRDQVSGQLDATTGGNLVTQNTVNSNWNPSASRGKGILDNVLQKCPGDVERCVNGTREIGDVLRSRSIEDFKFGEWFGGRDFRYVGPVDHSNDWLMGEFCCHTVITIWHYHGGCLVGKVVDRNFKVIGIDALLVVDCSIFTCCGIDDCSSMDSNMVCSASESFEAETSRRESCRSAQHRGLSMLRVHYLGYSVRSVERRTRSGKDKARSVEKRQICEEKNQI</sequence>
<dbReference type="EMBL" id="JBBNAF010000011">
    <property type="protein sequence ID" value="KAK9098667.1"/>
    <property type="molecule type" value="Genomic_DNA"/>
</dbReference>
<keyword evidence="3" id="KW-1185">Reference proteome</keyword>
<organism evidence="2 3">
    <name type="scientific">Stephania yunnanensis</name>
    <dbReference type="NCBI Taxonomy" id="152371"/>
    <lineage>
        <taxon>Eukaryota</taxon>
        <taxon>Viridiplantae</taxon>
        <taxon>Streptophyta</taxon>
        <taxon>Embryophyta</taxon>
        <taxon>Tracheophyta</taxon>
        <taxon>Spermatophyta</taxon>
        <taxon>Magnoliopsida</taxon>
        <taxon>Ranunculales</taxon>
        <taxon>Menispermaceae</taxon>
        <taxon>Menispermoideae</taxon>
        <taxon>Cissampelideae</taxon>
        <taxon>Stephania</taxon>
    </lineage>
</organism>
<dbReference type="InterPro" id="IPR051871">
    <property type="entry name" value="GMC_Oxidoreductase-Related"/>
</dbReference>
<evidence type="ECO:0000313" key="2">
    <source>
        <dbReference type="EMBL" id="KAK9098667.1"/>
    </source>
</evidence>
<dbReference type="GO" id="GO:0016614">
    <property type="term" value="F:oxidoreductase activity, acting on CH-OH group of donors"/>
    <property type="evidence" value="ECO:0007669"/>
    <property type="project" value="InterPro"/>
</dbReference>
<evidence type="ECO:0000259" key="1">
    <source>
        <dbReference type="Pfam" id="PF05199"/>
    </source>
</evidence>
<name>A0AAP0HV31_9MAGN</name>
<accession>A0AAP0HV31</accession>
<comment type="caution">
    <text evidence="2">The sequence shown here is derived from an EMBL/GenBank/DDBJ whole genome shotgun (WGS) entry which is preliminary data.</text>
</comment>
<feature type="domain" description="Glucose-methanol-choline oxidoreductase C-terminal" evidence="1">
    <location>
        <begin position="62"/>
        <end position="161"/>
    </location>
</feature>
<dbReference type="SUPFAM" id="SSF54373">
    <property type="entry name" value="FAD-linked reductases, C-terminal domain"/>
    <property type="match status" value="1"/>
</dbReference>
<reference evidence="2 3" key="1">
    <citation type="submission" date="2024-01" db="EMBL/GenBank/DDBJ databases">
        <title>Genome assemblies of Stephania.</title>
        <authorList>
            <person name="Yang L."/>
        </authorList>
    </citation>
    <scope>NUCLEOTIDE SEQUENCE [LARGE SCALE GENOMIC DNA]</scope>
    <source>
        <strain evidence="2">YNDBR</strain>
        <tissue evidence="2">Leaf</tissue>
    </source>
</reference>
<evidence type="ECO:0000313" key="3">
    <source>
        <dbReference type="Proteomes" id="UP001420932"/>
    </source>
</evidence>
<dbReference type="InterPro" id="IPR007867">
    <property type="entry name" value="GMC_OxRtase_C"/>
</dbReference>
<dbReference type="PANTHER" id="PTHR45968">
    <property type="entry name" value="OSJNBA0019K04.7 PROTEIN"/>
    <property type="match status" value="1"/>
</dbReference>
<dbReference type="InterPro" id="IPR036188">
    <property type="entry name" value="FAD/NAD-bd_sf"/>
</dbReference>
<proteinExistence type="predicted"/>
<dbReference type="Gene3D" id="3.30.410.40">
    <property type="match status" value="1"/>
</dbReference>
<dbReference type="AlphaFoldDB" id="A0AAP0HV31"/>
<dbReference type="Gene3D" id="3.50.50.60">
    <property type="entry name" value="FAD/NAD(P)-binding domain"/>
    <property type="match status" value="1"/>
</dbReference>
<gene>
    <name evidence="2" type="ORF">Syun_025712</name>
</gene>
<dbReference type="Proteomes" id="UP001420932">
    <property type="component" value="Unassembled WGS sequence"/>
</dbReference>
<protein>
    <recommendedName>
        <fullName evidence="1">Glucose-methanol-choline oxidoreductase C-terminal domain-containing protein</fullName>
    </recommendedName>
</protein>